<gene>
    <name evidence="1" type="ORF">OUZ56_027618</name>
</gene>
<dbReference type="EMBL" id="JAOYFB010000040">
    <property type="protein sequence ID" value="KAK4035532.1"/>
    <property type="molecule type" value="Genomic_DNA"/>
</dbReference>
<reference evidence="1 2" key="1">
    <citation type="journal article" date="2023" name="Nucleic Acids Res.">
        <title>The hologenome of Daphnia magna reveals possible DNA methylation and microbiome-mediated evolution of the host genome.</title>
        <authorList>
            <person name="Chaturvedi A."/>
            <person name="Li X."/>
            <person name="Dhandapani V."/>
            <person name="Marshall H."/>
            <person name="Kissane S."/>
            <person name="Cuenca-Cambronero M."/>
            <person name="Asole G."/>
            <person name="Calvet F."/>
            <person name="Ruiz-Romero M."/>
            <person name="Marangio P."/>
            <person name="Guigo R."/>
            <person name="Rago D."/>
            <person name="Mirbahai L."/>
            <person name="Eastwood N."/>
            <person name="Colbourne J.K."/>
            <person name="Zhou J."/>
            <person name="Mallon E."/>
            <person name="Orsini L."/>
        </authorList>
    </citation>
    <scope>NUCLEOTIDE SEQUENCE [LARGE SCALE GENOMIC DNA]</scope>
    <source>
        <strain evidence="1">LRV0_1</strain>
    </source>
</reference>
<organism evidence="1 2">
    <name type="scientific">Daphnia magna</name>
    <dbReference type="NCBI Taxonomy" id="35525"/>
    <lineage>
        <taxon>Eukaryota</taxon>
        <taxon>Metazoa</taxon>
        <taxon>Ecdysozoa</taxon>
        <taxon>Arthropoda</taxon>
        <taxon>Crustacea</taxon>
        <taxon>Branchiopoda</taxon>
        <taxon>Diplostraca</taxon>
        <taxon>Cladocera</taxon>
        <taxon>Anomopoda</taxon>
        <taxon>Daphniidae</taxon>
        <taxon>Daphnia</taxon>
    </lineage>
</organism>
<keyword evidence="2" id="KW-1185">Reference proteome</keyword>
<evidence type="ECO:0000313" key="2">
    <source>
        <dbReference type="Proteomes" id="UP001234178"/>
    </source>
</evidence>
<sequence>MTQVKAITKYDYDEMIPCYCLAVCGTGHNKSFATPTPFFCVSCVGYILLYHSSSFFTHSEECQPFVACCTSTMMIYLRHIGQGNPGNEESIFSVCFLRYF</sequence>
<comment type="caution">
    <text evidence="1">The sequence shown here is derived from an EMBL/GenBank/DDBJ whole genome shotgun (WGS) entry which is preliminary data.</text>
</comment>
<evidence type="ECO:0000313" key="1">
    <source>
        <dbReference type="EMBL" id="KAK4035532.1"/>
    </source>
</evidence>
<name>A0ABR0B1G4_9CRUS</name>
<dbReference type="Proteomes" id="UP001234178">
    <property type="component" value="Unassembled WGS sequence"/>
</dbReference>
<protein>
    <submittedName>
        <fullName evidence="1">Uncharacterized protein</fullName>
    </submittedName>
</protein>
<proteinExistence type="predicted"/>
<accession>A0ABR0B1G4</accession>